<accession>A0A090VP76</accession>
<comment type="caution">
    <text evidence="1">The sequence shown here is derived from an EMBL/GenBank/DDBJ whole genome shotgun (WGS) entry which is preliminary data.</text>
</comment>
<reference evidence="1 2" key="1">
    <citation type="journal article" date="2014" name="Genome Announc.">
        <title>Draft Genome Sequences of Marine Flavobacterium Algibacter lectus Strains SS8 and NR4.</title>
        <authorList>
            <person name="Takatani N."/>
            <person name="Nakanishi M."/>
            <person name="Meirelles P."/>
            <person name="Mino S."/>
            <person name="Suda W."/>
            <person name="Oshima K."/>
            <person name="Hattori M."/>
            <person name="Ohkuma M."/>
            <person name="Hosokawa M."/>
            <person name="Miyashita K."/>
            <person name="Thompson F.L."/>
            <person name="Niwa A."/>
            <person name="Sawabe T."/>
            <person name="Sawabe T."/>
        </authorList>
    </citation>
    <scope>NUCLEOTIDE SEQUENCE [LARGE SCALE GENOMIC DNA]</scope>
    <source>
        <strain evidence="1 2">JCM 19300</strain>
    </source>
</reference>
<dbReference type="AlphaFoldDB" id="A0A090VP76"/>
<protein>
    <recommendedName>
        <fullName evidence="3">DUF4878 domain-containing protein</fullName>
    </recommendedName>
</protein>
<evidence type="ECO:0000313" key="2">
    <source>
        <dbReference type="Proteomes" id="UP000029644"/>
    </source>
</evidence>
<dbReference type="RefSeq" id="WP_042507062.1">
    <property type="nucleotide sequence ID" value="NZ_BBNQ01000040.1"/>
</dbReference>
<evidence type="ECO:0008006" key="3">
    <source>
        <dbReference type="Google" id="ProtNLM"/>
    </source>
</evidence>
<evidence type="ECO:0000313" key="1">
    <source>
        <dbReference type="EMBL" id="GAL65134.1"/>
    </source>
</evidence>
<dbReference type="OrthoDB" id="1449606at2"/>
<dbReference type="EMBL" id="BBNQ01000040">
    <property type="protein sequence ID" value="GAL65134.1"/>
    <property type="molecule type" value="Genomic_DNA"/>
</dbReference>
<proteinExistence type="predicted"/>
<organism evidence="1 2">
    <name type="scientific">Algibacter lectus</name>
    <dbReference type="NCBI Taxonomy" id="221126"/>
    <lineage>
        <taxon>Bacteria</taxon>
        <taxon>Pseudomonadati</taxon>
        <taxon>Bacteroidota</taxon>
        <taxon>Flavobacteriia</taxon>
        <taxon>Flavobacteriales</taxon>
        <taxon>Flavobacteriaceae</taxon>
        <taxon>Algibacter</taxon>
    </lineage>
</organism>
<sequence length="121" mass="13390">MKKIAIYSLVVLFISCAGTTDSTPASVAEIVAESFYQGKEATLKKHTTPEGFATFSNLQKMFAKPKGSESNFKLIDEVTEGDVAWVKYSTSYDKTPGIFKLVKQDGVWKVTVRDPKEKAPF</sequence>
<dbReference type="Proteomes" id="UP000029644">
    <property type="component" value="Unassembled WGS sequence"/>
</dbReference>
<name>A0A090VP76_9FLAO</name>
<dbReference type="PROSITE" id="PS51257">
    <property type="entry name" value="PROKAR_LIPOPROTEIN"/>
    <property type="match status" value="1"/>
</dbReference>
<gene>
    <name evidence="1" type="ORF">JCM19300_2029</name>
</gene>